<dbReference type="STRING" id="1499687.BN1080_00596"/>
<keyword evidence="7 8" id="KW-0472">Membrane</keyword>
<dbReference type="InterPro" id="IPR012160">
    <property type="entry name" value="LtaS-like"/>
</dbReference>
<feature type="transmembrane region" description="Helical" evidence="12">
    <location>
        <begin position="140"/>
        <end position="159"/>
    </location>
</feature>
<feature type="binding site" evidence="11">
    <location>
        <position position="453"/>
    </location>
    <ligand>
        <name>Mn(2+)</name>
        <dbReference type="ChEBI" id="CHEBI:29035"/>
    </ligand>
</feature>
<feature type="domain" description="Sulfatase N-terminal" evidence="13">
    <location>
        <begin position="228"/>
        <end position="520"/>
    </location>
</feature>
<feature type="transmembrane region" description="Helical" evidence="12">
    <location>
        <begin position="7"/>
        <end position="27"/>
    </location>
</feature>
<dbReference type="InterPro" id="IPR050448">
    <property type="entry name" value="OpgB/LTA_synthase_biosynth"/>
</dbReference>
<feature type="active site" evidence="9">
    <location>
        <position position="276"/>
    </location>
</feature>
<evidence type="ECO:0000256" key="12">
    <source>
        <dbReference type="SAM" id="Phobius"/>
    </source>
</evidence>
<feature type="transmembrane region" description="Helical" evidence="12">
    <location>
        <begin position="101"/>
        <end position="128"/>
    </location>
</feature>
<comment type="subcellular location">
    <subcellularLocation>
        <location evidence="1">Cell membrane</location>
        <topology evidence="1">Multi-pass membrane protein</topology>
    </subcellularLocation>
</comment>
<dbReference type="GO" id="GO:0046872">
    <property type="term" value="F:metal ion binding"/>
    <property type="evidence" value="ECO:0007669"/>
    <property type="project" value="UniProtKB-KW"/>
</dbReference>
<keyword evidence="15" id="KW-1185">Reference proteome</keyword>
<evidence type="ECO:0000256" key="11">
    <source>
        <dbReference type="PIRSR" id="PIRSR005091-3"/>
    </source>
</evidence>
<evidence type="ECO:0000256" key="4">
    <source>
        <dbReference type="ARBA" id="ARBA00022475"/>
    </source>
</evidence>
<gene>
    <name evidence="14" type="primary">ltaS</name>
    <name evidence="14" type="ORF">BN1080_00596</name>
</gene>
<dbReference type="InterPro" id="IPR017850">
    <property type="entry name" value="Alkaline_phosphatase_core_sf"/>
</dbReference>
<keyword evidence="4 8" id="KW-1003">Cell membrane</keyword>
<organism evidence="14 15">
    <name type="scientific">Planococcus massiliensis</name>
    <dbReference type="NCBI Taxonomy" id="1499687"/>
    <lineage>
        <taxon>Bacteria</taxon>
        <taxon>Bacillati</taxon>
        <taxon>Bacillota</taxon>
        <taxon>Bacilli</taxon>
        <taxon>Bacillales</taxon>
        <taxon>Caryophanaceae</taxon>
        <taxon>Planococcus</taxon>
    </lineage>
</organism>
<feature type="binding site" evidence="11">
    <location>
        <position position="234"/>
    </location>
    <ligand>
        <name>Mn(2+)</name>
        <dbReference type="ChEBI" id="CHEBI:29035"/>
    </ligand>
</feature>
<keyword evidence="5 12" id="KW-0812">Transmembrane</keyword>
<feature type="binding site" evidence="11">
    <location>
        <position position="276"/>
    </location>
    <ligand>
        <name>Mn(2+)</name>
        <dbReference type="ChEBI" id="CHEBI:29035"/>
    </ligand>
</feature>
<dbReference type="AlphaFoldDB" id="A0A098EIP7"/>
<dbReference type="PANTHER" id="PTHR47371:SF3">
    <property type="entry name" value="PHOSPHOGLYCEROL TRANSFERASE I"/>
    <property type="match status" value="1"/>
</dbReference>
<dbReference type="Proteomes" id="UP000043699">
    <property type="component" value="Unassembled WGS sequence"/>
</dbReference>
<evidence type="ECO:0000256" key="5">
    <source>
        <dbReference type="ARBA" id="ARBA00022692"/>
    </source>
</evidence>
<evidence type="ECO:0000256" key="2">
    <source>
        <dbReference type="ARBA" id="ARBA00004936"/>
    </source>
</evidence>
<proteinExistence type="inferred from homology"/>
<accession>A0A098EIP7</accession>
<comment type="similarity">
    <text evidence="3 8">Belongs to the LTA synthase family.</text>
</comment>
<dbReference type="Gene3D" id="3.40.720.10">
    <property type="entry name" value="Alkaline Phosphatase, subunit A"/>
    <property type="match status" value="1"/>
</dbReference>
<keyword evidence="6 12" id="KW-1133">Transmembrane helix</keyword>
<protein>
    <submittedName>
        <fullName evidence="14">Lipoteichoic acid synthase</fullName>
    </submittedName>
</protein>
<dbReference type="InterPro" id="IPR000917">
    <property type="entry name" value="Sulfatase_N"/>
</dbReference>
<name>A0A098EIP7_9BACL</name>
<keyword evidence="10" id="KW-0464">Manganese</keyword>
<keyword evidence="10" id="KW-0479">Metal-binding</keyword>
<evidence type="ECO:0000256" key="7">
    <source>
        <dbReference type="ARBA" id="ARBA00023136"/>
    </source>
</evidence>
<evidence type="ECO:0000313" key="15">
    <source>
        <dbReference type="Proteomes" id="UP000043699"/>
    </source>
</evidence>
<evidence type="ECO:0000256" key="10">
    <source>
        <dbReference type="PIRSR" id="PIRSR005091-2"/>
    </source>
</evidence>
<evidence type="ECO:0000256" key="9">
    <source>
        <dbReference type="PIRSR" id="PIRSR005091-1"/>
    </source>
</evidence>
<reference evidence="14 15" key="1">
    <citation type="submission" date="2014-09" db="EMBL/GenBank/DDBJ databases">
        <authorList>
            <person name="Urmite Genomes Urmite Genomes"/>
        </authorList>
    </citation>
    <scope>NUCLEOTIDE SEQUENCE [LARGE SCALE GENOMIC DNA]</scope>
    <source>
        <strain evidence="14 15">ES2</strain>
    </source>
</reference>
<feature type="binding site" evidence="11">
    <location>
        <position position="452"/>
    </location>
    <ligand>
        <name>Mn(2+)</name>
        <dbReference type="ChEBI" id="CHEBI:29035"/>
    </ligand>
</feature>
<feature type="binding site" evidence="10">
    <location>
        <position position="392"/>
    </location>
    <ligand>
        <name>substrate</name>
    </ligand>
</feature>
<feature type="transmembrane region" description="Helical" evidence="12">
    <location>
        <begin position="59"/>
        <end position="81"/>
    </location>
</feature>
<dbReference type="EMBL" id="CCXS01000001">
    <property type="protein sequence ID" value="CEG21682.1"/>
    <property type="molecule type" value="Genomic_DNA"/>
</dbReference>
<evidence type="ECO:0000256" key="6">
    <source>
        <dbReference type="ARBA" id="ARBA00022989"/>
    </source>
</evidence>
<evidence type="ECO:0000313" key="14">
    <source>
        <dbReference type="EMBL" id="CEG21682.1"/>
    </source>
</evidence>
<evidence type="ECO:0000256" key="3">
    <source>
        <dbReference type="ARBA" id="ARBA00009983"/>
    </source>
</evidence>
<dbReference type="CDD" id="cd16015">
    <property type="entry name" value="LTA_synthase"/>
    <property type="match status" value="1"/>
</dbReference>
<dbReference type="PANTHER" id="PTHR47371">
    <property type="entry name" value="LIPOTEICHOIC ACID SYNTHASE"/>
    <property type="match status" value="1"/>
</dbReference>
<feature type="transmembrane region" description="Helical" evidence="12">
    <location>
        <begin position="33"/>
        <end position="52"/>
    </location>
</feature>
<dbReference type="RefSeq" id="WP_052650373.1">
    <property type="nucleotide sequence ID" value="NZ_CCXS01000001.1"/>
</dbReference>
<dbReference type="GO" id="GO:0005886">
    <property type="term" value="C:plasma membrane"/>
    <property type="evidence" value="ECO:0007669"/>
    <property type="project" value="UniProtKB-SubCell"/>
</dbReference>
<dbReference type="Gene3D" id="3.30.1120.170">
    <property type="match status" value="1"/>
</dbReference>
<evidence type="ECO:0000256" key="8">
    <source>
        <dbReference type="PIRNR" id="PIRNR005091"/>
    </source>
</evidence>
<evidence type="ECO:0000259" key="13">
    <source>
        <dbReference type="Pfam" id="PF00884"/>
    </source>
</evidence>
<comment type="pathway">
    <text evidence="2">Cell wall biogenesis; lipoteichoic acid biosynthesis.</text>
</comment>
<dbReference type="Pfam" id="PF00884">
    <property type="entry name" value="Sulfatase"/>
    <property type="match status" value="1"/>
</dbReference>
<dbReference type="PIRSF" id="PIRSF005091">
    <property type="entry name" value="Mmb_sulf_HI1246"/>
    <property type="match status" value="1"/>
</dbReference>
<evidence type="ECO:0000256" key="1">
    <source>
        <dbReference type="ARBA" id="ARBA00004651"/>
    </source>
</evidence>
<sequence length="607" mass="68989">MEKPRKFSYLLIFALLLIKVIAFRVLIFDTRSIVHILFVEFPMWALILAILLMLIKKRVWLAIGIFNFIVSAIFFAITLYIRYYSTIPSYYDLQQTTQSASVGHTIALLTNPYDFLFFLDLVIVFILAKRREAPQKDVRLKYFSIGMAAICLVSTAYAFKQPIIDVSFFAKENGYIQSQLVQMYQRANETAHASSTELTPKELEELKGNKYVPVSSHETFGLAEGRHLFMIQVESLQTFTIGRTLDGQEITPNLNDLIEESAYFSNVFQQIGAGTTSDSEWIANTGLHPEGMVPTVNSLNGKEAVSLSRILKNEGYGSATYHADDLGFWNRNVLYPVLGYEEVYSIEEIPDMEEVGYGPSDEVLFDFVLEKLPGQLKKHERFYSNIVTLTSHTPFILPEEMQHLELPDSYADTYTGNYLQSIRYADEQIGRFIDELKKAGLYDESLIVVFGDHSGLHGSPVTEEDEVLLEEFIGHSYTMKDRFTIPLIMSGGNLFEEGHQMTRLGGQVDIMPTILALLGVDTDTPLIGHNLFEYKKNLLGMRYYMPGGSFIQSEQLYKAAGAKLPDTMYDMKTMDTRAKNSATKKHKKNALEILKYSDTLLKPYIEK</sequence>
<dbReference type="SUPFAM" id="SSF53649">
    <property type="entry name" value="Alkaline phosphatase-like"/>
    <property type="match status" value="1"/>
</dbReference>
<dbReference type="OrthoDB" id="5901192at2"/>